<organism evidence="1 2">
    <name type="scientific">Clostridium neuense</name>
    <dbReference type="NCBI Taxonomy" id="1728934"/>
    <lineage>
        <taxon>Bacteria</taxon>
        <taxon>Bacillati</taxon>
        <taxon>Bacillota</taxon>
        <taxon>Clostridia</taxon>
        <taxon>Eubacteriales</taxon>
        <taxon>Clostridiaceae</taxon>
        <taxon>Clostridium</taxon>
    </lineage>
</organism>
<dbReference type="EMBL" id="JBJIAA010000009">
    <property type="protein sequence ID" value="MFL0251235.1"/>
    <property type="molecule type" value="Genomic_DNA"/>
</dbReference>
<evidence type="ECO:0000313" key="2">
    <source>
        <dbReference type="Proteomes" id="UP001623592"/>
    </source>
</evidence>
<keyword evidence="2" id="KW-1185">Reference proteome</keyword>
<accession>A0ABW8TGU1</accession>
<name>A0ABW8TGU1_9CLOT</name>
<sequence>MLTEIVTKIDSKNMYEGIKKFIIEMNKVKNCNSILNDLFEVHFKFDDKDELFSELNSNLGEVFNINGLNLLAFMQIGKQISANDLGINEQKYSKSIKCINELTLKYAYIIRKLLSKNQMPFSINTVEIMINPQNSFHKIKFQRADGESLEGVFQTENLLMLTTNIIKSLKHSMEYGIYNINSNIVEDYIETNDIFVKYLKKITDESKAQEEYLKNKALVACDNETKINKE</sequence>
<evidence type="ECO:0000313" key="1">
    <source>
        <dbReference type="EMBL" id="MFL0251235.1"/>
    </source>
</evidence>
<dbReference type="RefSeq" id="WP_406787888.1">
    <property type="nucleotide sequence ID" value="NZ_JBJIAA010000009.1"/>
</dbReference>
<comment type="caution">
    <text evidence="1">The sequence shown here is derived from an EMBL/GenBank/DDBJ whole genome shotgun (WGS) entry which is preliminary data.</text>
</comment>
<gene>
    <name evidence="1" type="ORF">ACJDT4_12435</name>
</gene>
<protein>
    <submittedName>
        <fullName evidence="1">Uncharacterized protein</fullName>
    </submittedName>
</protein>
<proteinExistence type="predicted"/>
<dbReference type="Proteomes" id="UP001623592">
    <property type="component" value="Unassembled WGS sequence"/>
</dbReference>
<reference evidence="1 2" key="1">
    <citation type="submission" date="2024-11" db="EMBL/GenBank/DDBJ databases">
        <authorList>
            <person name="Heng Y.C."/>
            <person name="Lim A.C.H."/>
            <person name="Lee J.K.Y."/>
            <person name="Kittelmann S."/>
        </authorList>
    </citation>
    <scope>NUCLEOTIDE SEQUENCE [LARGE SCALE GENOMIC DNA]</scope>
    <source>
        <strain evidence="1 2">WILCCON 0114</strain>
    </source>
</reference>